<sequence length="109" mass="12466">MQKLLKVREEAGKLQNTKNSMEVDQSSNETSLSQTRVRLYDLAVSRLLGLVVKEVDLLFVAIEPALKDAESSIQKKAYKVLSTILEYSDILIIITMTDYFYVFLRFEAV</sequence>
<reference evidence="1 2" key="2">
    <citation type="journal article" date="2022" name="Mol. Ecol. Resour.">
        <title>The genomes of chicory, endive, great burdock and yacon provide insights into Asteraceae paleo-polyploidization history and plant inulin production.</title>
        <authorList>
            <person name="Fan W."/>
            <person name="Wang S."/>
            <person name="Wang H."/>
            <person name="Wang A."/>
            <person name="Jiang F."/>
            <person name="Liu H."/>
            <person name="Zhao H."/>
            <person name="Xu D."/>
            <person name="Zhang Y."/>
        </authorList>
    </citation>
    <scope>NUCLEOTIDE SEQUENCE [LARGE SCALE GENOMIC DNA]</scope>
    <source>
        <strain evidence="2">cv. Punajuju</strain>
        <tissue evidence="1">Leaves</tissue>
    </source>
</reference>
<name>A0ACB9BLG0_CICIN</name>
<dbReference type="Proteomes" id="UP001055811">
    <property type="component" value="Linkage Group LG06"/>
</dbReference>
<comment type="caution">
    <text evidence="1">The sequence shown here is derived from an EMBL/GenBank/DDBJ whole genome shotgun (WGS) entry which is preliminary data.</text>
</comment>
<protein>
    <submittedName>
        <fullName evidence="1">Uncharacterized protein</fullName>
    </submittedName>
</protein>
<evidence type="ECO:0000313" key="1">
    <source>
        <dbReference type="EMBL" id="KAI3722854.1"/>
    </source>
</evidence>
<organism evidence="1 2">
    <name type="scientific">Cichorium intybus</name>
    <name type="common">Chicory</name>
    <dbReference type="NCBI Taxonomy" id="13427"/>
    <lineage>
        <taxon>Eukaryota</taxon>
        <taxon>Viridiplantae</taxon>
        <taxon>Streptophyta</taxon>
        <taxon>Embryophyta</taxon>
        <taxon>Tracheophyta</taxon>
        <taxon>Spermatophyta</taxon>
        <taxon>Magnoliopsida</taxon>
        <taxon>eudicotyledons</taxon>
        <taxon>Gunneridae</taxon>
        <taxon>Pentapetalae</taxon>
        <taxon>asterids</taxon>
        <taxon>campanulids</taxon>
        <taxon>Asterales</taxon>
        <taxon>Asteraceae</taxon>
        <taxon>Cichorioideae</taxon>
        <taxon>Cichorieae</taxon>
        <taxon>Cichoriinae</taxon>
        <taxon>Cichorium</taxon>
    </lineage>
</organism>
<evidence type="ECO:0000313" key="2">
    <source>
        <dbReference type="Proteomes" id="UP001055811"/>
    </source>
</evidence>
<gene>
    <name evidence="1" type="ORF">L2E82_33999</name>
</gene>
<accession>A0ACB9BLG0</accession>
<proteinExistence type="predicted"/>
<keyword evidence="2" id="KW-1185">Reference proteome</keyword>
<dbReference type="EMBL" id="CM042014">
    <property type="protein sequence ID" value="KAI3722854.1"/>
    <property type="molecule type" value="Genomic_DNA"/>
</dbReference>
<reference evidence="2" key="1">
    <citation type="journal article" date="2022" name="Mol. Ecol. Resour.">
        <title>The genomes of chicory, endive, great burdock and yacon provide insights into Asteraceae palaeo-polyploidization history and plant inulin production.</title>
        <authorList>
            <person name="Fan W."/>
            <person name="Wang S."/>
            <person name="Wang H."/>
            <person name="Wang A."/>
            <person name="Jiang F."/>
            <person name="Liu H."/>
            <person name="Zhao H."/>
            <person name="Xu D."/>
            <person name="Zhang Y."/>
        </authorList>
    </citation>
    <scope>NUCLEOTIDE SEQUENCE [LARGE SCALE GENOMIC DNA]</scope>
    <source>
        <strain evidence="2">cv. Punajuju</strain>
    </source>
</reference>